<organism evidence="2 3">
    <name type="scientific">Shewanella algae</name>
    <dbReference type="NCBI Taxonomy" id="38313"/>
    <lineage>
        <taxon>Bacteria</taxon>
        <taxon>Pseudomonadati</taxon>
        <taxon>Pseudomonadota</taxon>
        <taxon>Gammaproteobacteria</taxon>
        <taxon>Alteromonadales</taxon>
        <taxon>Shewanellaceae</taxon>
        <taxon>Shewanella</taxon>
    </lineage>
</organism>
<dbReference type="EMBL" id="AP024613">
    <property type="protein sequence ID" value="BCV43342.1"/>
    <property type="molecule type" value="Genomic_DNA"/>
</dbReference>
<dbReference type="AlphaFoldDB" id="A0AAD1KAD8"/>
<evidence type="ECO:0000313" key="3">
    <source>
        <dbReference type="Proteomes" id="UP000825078"/>
    </source>
</evidence>
<name>A0AAD1KAD8_9GAMM</name>
<gene>
    <name evidence="2" type="ORF">TUM17379_03600</name>
</gene>
<dbReference type="Pfam" id="PF13737">
    <property type="entry name" value="DDE_Tnp_1_5"/>
    <property type="match status" value="1"/>
</dbReference>
<protein>
    <recommendedName>
        <fullName evidence="1">Transposase DDE domain-containing protein</fullName>
    </recommendedName>
</protein>
<dbReference type="InterPro" id="IPR025668">
    <property type="entry name" value="Tnp_DDE_dom"/>
</dbReference>
<evidence type="ECO:0000259" key="1">
    <source>
        <dbReference type="Pfam" id="PF13737"/>
    </source>
</evidence>
<reference evidence="2" key="1">
    <citation type="submission" date="2021-05" db="EMBL/GenBank/DDBJ databases">
        <title>Molecular characterization for Shewanella algae harboring chromosomal blaOXA-55-like strains isolated from clinical and environment sample.</title>
        <authorList>
            <person name="Ohama Y."/>
            <person name="Aoki K."/>
            <person name="Harada S."/>
            <person name="Moriya K."/>
            <person name="Ishii Y."/>
            <person name="Tateda K."/>
        </authorList>
    </citation>
    <scope>NUCLEOTIDE SEQUENCE</scope>
    <source>
        <strain evidence="2">TUM17379</strain>
    </source>
</reference>
<accession>A0AAD1KAD8</accession>
<proteinExistence type="predicted"/>
<dbReference type="Proteomes" id="UP000825078">
    <property type="component" value="Chromosome"/>
</dbReference>
<evidence type="ECO:0000313" key="2">
    <source>
        <dbReference type="EMBL" id="BCV43342.1"/>
    </source>
</evidence>
<feature type="domain" description="Transposase DDE" evidence="1">
    <location>
        <begin position="12"/>
        <end position="64"/>
    </location>
</feature>
<sequence>MPKNKLSRPLSNSRCRLLDIRFASPDYSCISKWAKTVKVAYQAPSYVAIVHVVIDAKGLKVFGEGEWKTRKYGKEKRRV</sequence>